<evidence type="ECO:0000256" key="1">
    <source>
        <dbReference type="SAM" id="MobiDB-lite"/>
    </source>
</evidence>
<feature type="region of interest" description="Disordered" evidence="1">
    <location>
        <begin position="57"/>
        <end position="83"/>
    </location>
</feature>
<evidence type="ECO:0000313" key="2">
    <source>
        <dbReference type="EMBL" id="TFY70481.1"/>
    </source>
</evidence>
<proteinExistence type="predicted"/>
<protein>
    <submittedName>
        <fullName evidence="2">Uncharacterized protein</fullName>
    </submittedName>
</protein>
<name>A0A4Y9Z9L6_9AGAM</name>
<evidence type="ECO:0000313" key="3">
    <source>
        <dbReference type="Proteomes" id="UP000298327"/>
    </source>
</evidence>
<dbReference type="AlphaFoldDB" id="A0A4Y9Z9L6"/>
<dbReference type="Proteomes" id="UP000298327">
    <property type="component" value="Unassembled WGS sequence"/>
</dbReference>
<reference evidence="2 3" key="1">
    <citation type="submission" date="2019-02" db="EMBL/GenBank/DDBJ databases">
        <title>Genome sequencing of the rare red list fungi Dentipellis fragilis.</title>
        <authorList>
            <person name="Buettner E."/>
            <person name="Kellner H."/>
        </authorList>
    </citation>
    <scope>NUCLEOTIDE SEQUENCE [LARGE SCALE GENOMIC DNA]</scope>
    <source>
        <strain evidence="2 3">DSM 105465</strain>
    </source>
</reference>
<keyword evidence="3" id="KW-1185">Reference proteome</keyword>
<feature type="compositionally biased region" description="Polar residues" evidence="1">
    <location>
        <begin position="57"/>
        <end position="71"/>
    </location>
</feature>
<dbReference type="EMBL" id="SEOQ01000099">
    <property type="protein sequence ID" value="TFY70481.1"/>
    <property type="molecule type" value="Genomic_DNA"/>
</dbReference>
<accession>A0A4Y9Z9L6</accession>
<comment type="caution">
    <text evidence="2">The sequence shown here is derived from an EMBL/GenBank/DDBJ whole genome shotgun (WGS) entry which is preliminary data.</text>
</comment>
<gene>
    <name evidence="2" type="ORF">EVG20_g2515</name>
</gene>
<organism evidence="2 3">
    <name type="scientific">Dentipellis fragilis</name>
    <dbReference type="NCBI Taxonomy" id="205917"/>
    <lineage>
        <taxon>Eukaryota</taxon>
        <taxon>Fungi</taxon>
        <taxon>Dikarya</taxon>
        <taxon>Basidiomycota</taxon>
        <taxon>Agaricomycotina</taxon>
        <taxon>Agaricomycetes</taxon>
        <taxon>Russulales</taxon>
        <taxon>Hericiaceae</taxon>
        <taxon>Dentipellis</taxon>
    </lineage>
</organism>
<sequence length="83" mass="8681">MLSPQQAILSADTACHEWPLAKANGLHVMLVDTTLAPLAAAAVAAKAQVLSPQVITNTCRDNTPSDDTSAQLEDPWRGGDEVA</sequence>
<feature type="compositionally biased region" description="Basic and acidic residues" evidence="1">
    <location>
        <begin position="74"/>
        <end position="83"/>
    </location>
</feature>